<gene>
    <name evidence="3" type="ORF">HaLaN_06297</name>
</gene>
<protein>
    <submittedName>
        <fullName evidence="3">TPR_REGION domain-containing protein</fullName>
    </submittedName>
</protein>
<feature type="non-terminal residue" evidence="3">
    <location>
        <position position="1"/>
    </location>
</feature>
<organism evidence="3 4">
    <name type="scientific">Haematococcus lacustris</name>
    <name type="common">Green alga</name>
    <name type="synonym">Haematococcus pluvialis</name>
    <dbReference type="NCBI Taxonomy" id="44745"/>
    <lineage>
        <taxon>Eukaryota</taxon>
        <taxon>Viridiplantae</taxon>
        <taxon>Chlorophyta</taxon>
        <taxon>core chlorophytes</taxon>
        <taxon>Chlorophyceae</taxon>
        <taxon>CS clade</taxon>
        <taxon>Chlamydomonadales</taxon>
        <taxon>Haematococcaceae</taxon>
        <taxon>Haematococcus</taxon>
    </lineage>
</organism>
<dbReference type="InterPro" id="IPR011990">
    <property type="entry name" value="TPR-like_helical_dom_sf"/>
</dbReference>
<dbReference type="Proteomes" id="UP000485058">
    <property type="component" value="Unassembled WGS sequence"/>
</dbReference>
<accession>A0A699YKW0</accession>
<evidence type="ECO:0000256" key="2">
    <source>
        <dbReference type="ARBA" id="ARBA00022803"/>
    </source>
</evidence>
<name>A0A699YKW0_HAELA</name>
<keyword evidence="4" id="KW-1185">Reference proteome</keyword>
<dbReference type="Gene3D" id="1.25.40.10">
    <property type="entry name" value="Tetratricopeptide repeat domain"/>
    <property type="match status" value="2"/>
</dbReference>
<comment type="caution">
    <text evidence="3">The sequence shown here is derived from an EMBL/GenBank/DDBJ whole genome shotgun (WGS) entry which is preliminary data.</text>
</comment>
<dbReference type="SUPFAM" id="SSF48452">
    <property type="entry name" value="TPR-like"/>
    <property type="match status" value="2"/>
</dbReference>
<evidence type="ECO:0000256" key="1">
    <source>
        <dbReference type="ARBA" id="ARBA00022737"/>
    </source>
</evidence>
<proteinExistence type="predicted"/>
<evidence type="ECO:0000313" key="4">
    <source>
        <dbReference type="Proteomes" id="UP000485058"/>
    </source>
</evidence>
<sequence length="344" mass="36472">VLWELWVVSCTLGADKLMIMSGFVRGPDLVQKLRMLDLSVNSFTSELADKALLLASLTAAGHLPSFSTVIRSLLLESARAQESVSNTTKQLADEASAAVQAAVAAYEMALAAGSDGAEGSASVQAAQQAEEKAKTMARDHQVAYAMSVFRAAATLEASGMREEAHALFRASLGISNEELGGVHAAVEGATLLALGGTYTAAGQWDDAGACLRKVLELDVKSFGPQHLRTAKNKTALAVVLRRSGQLLDAEQLYKEALEVLHPPGATPTVSVASVQMGLVSVLKLDGRDEAAAALCRTAYDTFNSLAGRYCSKTLAALAQLAQLERRCGRLEQAEQLVRDLDQRR</sequence>
<reference evidence="3 4" key="1">
    <citation type="submission" date="2020-02" db="EMBL/GenBank/DDBJ databases">
        <title>Draft genome sequence of Haematococcus lacustris strain NIES-144.</title>
        <authorList>
            <person name="Morimoto D."/>
            <person name="Nakagawa S."/>
            <person name="Yoshida T."/>
            <person name="Sawayama S."/>
        </authorList>
    </citation>
    <scope>NUCLEOTIDE SEQUENCE [LARGE SCALE GENOMIC DNA]</scope>
    <source>
        <strain evidence="3 4">NIES-144</strain>
    </source>
</reference>
<dbReference type="PANTHER" id="PTHR45641">
    <property type="entry name" value="TETRATRICOPEPTIDE REPEAT PROTEIN (AFU_ORTHOLOGUE AFUA_6G03870)"/>
    <property type="match status" value="1"/>
</dbReference>
<dbReference type="PANTHER" id="PTHR45641:SF19">
    <property type="entry name" value="NEPHROCYSTIN-3"/>
    <property type="match status" value="1"/>
</dbReference>
<keyword evidence="1" id="KW-0677">Repeat</keyword>
<dbReference type="EMBL" id="BLLF01000356">
    <property type="protein sequence ID" value="GFH10897.1"/>
    <property type="molecule type" value="Genomic_DNA"/>
</dbReference>
<keyword evidence="2" id="KW-0802">TPR repeat</keyword>
<evidence type="ECO:0000313" key="3">
    <source>
        <dbReference type="EMBL" id="GFH10897.1"/>
    </source>
</evidence>
<dbReference type="AlphaFoldDB" id="A0A699YKW0"/>
<dbReference type="Pfam" id="PF13424">
    <property type="entry name" value="TPR_12"/>
    <property type="match status" value="1"/>
</dbReference>